<dbReference type="Gene3D" id="3.30.559.10">
    <property type="entry name" value="Chloramphenicol acetyltransferase-like domain"/>
    <property type="match status" value="2"/>
</dbReference>
<dbReference type="GO" id="GO:0016746">
    <property type="term" value="F:acyltransferase activity"/>
    <property type="evidence" value="ECO:0007669"/>
    <property type="project" value="UniProtKB-KW"/>
</dbReference>
<organism evidence="4">
    <name type="scientific">Opuntia streptacantha</name>
    <name type="common">Prickly pear cactus</name>
    <name type="synonym">Opuntia cardona</name>
    <dbReference type="NCBI Taxonomy" id="393608"/>
    <lineage>
        <taxon>Eukaryota</taxon>
        <taxon>Viridiplantae</taxon>
        <taxon>Streptophyta</taxon>
        <taxon>Embryophyta</taxon>
        <taxon>Tracheophyta</taxon>
        <taxon>Spermatophyta</taxon>
        <taxon>Magnoliopsida</taxon>
        <taxon>eudicotyledons</taxon>
        <taxon>Gunneridae</taxon>
        <taxon>Pentapetalae</taxon>
        <taxon>Caryophyllales</taxon>
        <taxon>Cactineae</taxon>
        <taxon>Cactaceae</taxon>
        <taxon>Opuntioideae</taxon>
        <taxon>Opuntia</taxon>
    </lineage>
</organism>
<keyword evidence="2" id="KW-0808">Transferase</keyword>
<evidence type="ECO:0000256" key="3">
    <source>
        <dbReference type="ARBA" id="ARBA00023315"/>
    </source>
</evidence>
<dbReference type="PANTHER" id="PTHR31623">
    <property type="entry name" value="F21J9.9"/>
    <property type="match status" value="1"/>
</dbReference>
<sequence>MMKMKMKMKKKTKTEMEIEMKIIISEKIKPSTPTPPHLKTHKLSLLDQFFSVCEYRTPSVLFYGGGGGSVSRLRDSLSKTLSLFYPLAGRLTADASAINCTDEGAPFFIARANCSLAAFLGSPNRVELVPHFIPNHAVEPNEMVTGLVPLILQVSVFDCGGVAIGCQVLHKVLDGTSRTHFFKTWAAVAAGRGSDVVPPDFTAAISLFPPVDHGPEQPPVQVLRPIEGGGCMAKAFGFSPAAITALQAKGRSETVPQPTRVESVSGFIWKHLMAAAVIPGPSVAIHAVDMRPQVRPPLPPTAYGKFTTHAIARYTNPVQALPDLSHLVAILHQAISEAKDRKAVSKFQGPGGQEAVHQHKQKLQKVKKEANASAYTFTSWNGLQVDFGFGMPLWIGFTGGPTTSWFRNLIPLIQTPGHGIEAWLILDEQEMANLESNPQFLAFAAPCSGSSIFAAQSSL</sequence>
<dbReference type="PANTHER" id="PTHR31623:SF110">
    <property type="entry name" value="VINORINE SYNTHASE-LIKE"/>
    <property type="match status" value="1"/>
</dbReference>
<dbReference type="AlphaFoldDB" id="A0A7C9EAE4"/>
<dbReference type="EMBL" id="GISG01207756">
    <property type="protein sequence ID" value="MBA4660383.1"/>
    <property type="molecule type" value="Transcribed_RNA"/>
</dbReference>
<proteinExistence type="inferred from homology"/>
<protein>
    <recommendedName>
        <fullName evidence="5">Salutaridinol 7-O-acetyltransferase</fullName>
    </recommendedName>
</protein>
<reference evidence="4" key="2">
    <citation type="submission" date="2020-07" db="EMBL/GenBank/DDBJ databases">
        <authorList>
            <person name="Vera ALvarez R."/>
            <person name="Arias-Moreno D.M."/>
            <person name="Jimenez-Jacinto V."/>
            <person name="Jimenez-Bremont J.F."/>
            <person name="Swaminathan K."/>
            <person name="Moose S.P."/>
            <person name="Guerrero-Gonzalez M.L."/>
            <person name="Marino-Ramirez L."/>
            <person name="Landsman D."/>
            <person name="Rodriguez-Kessler M."/>
            <person name="Delgado-Sanchez P."/>
        </authorList>
    </citation>
    <scope>NUCLEOTIDE SEQUENCE</scope>
    <source>
        <tissue evidence="4">Cladode</tissue>
    </source>
</reference>
<evidence type="ECO:0000256" key="1">
    <source>
        <dbReference type="ARBA" id="ARBA00009861"/>
    </source>
</evidence>
<evidence type="ECO:0000313" key="4">
    <source>
        <dbReference type="EMBL" id="MBA4660383.1"/>
    </source>
</evidence>
<name>A0A7C9EAE4_OPUST</name>
<dbReference type="Pfam" id="PF02458">
    <property type="entry name" value="Transferase"/>
    <property type="match status" value="1"/>
</dbReference>
<evidence type="ECO:0008006" key="5">
    <source>
        <dbReference type="Google" id="ProtNLM"/>
    </source>
</evidence>
<dbReference type="InterPro" id="IPR023213">
    <property type="entry name" value="CAT-like_dom_sf"/>
</dbReference>
<keyword evidence="3" id="KW-0012">Acyltransferase</keyword>
<reference evidence="4" key="1">
    <citation type="journal article" date="2013" name="J. Plant Res.">
        <title>Effect of fungi and light on seed germination of three Opuntia species from semiarid lands of central Mexico.</title>
        <authorList>
            <person name="Delgado-Sanchez P."/>
            <person name="Jimenez-Bremont J.F."/>
            <person name="Guerrero-Gonzalez Mde L."/>
            <person name="Flores J."/>
        </authorList>
    </citation>
    <scope>NUCLEOTIDE SEQUENCE</scope>
    <source>
        <tissue evidence="4">Cladode</tissue>
    </source>
</reference>
<accession>A0A7C9EAE4</accession>
<evidence type="ECO:0000256" key="2">
    <source>
        <dbReference type="ARBA" id="ARBA00022679"/>
    </source>
</evidence>
<comment type="similarity">
    <text evidence="1">Belongs to the plant acyltransferase family.</text>
</comment>